<gene>
    <name evidence="9" type="ORF">DWX04_15840</name>
</gene>
<comment type="subcellular location">
    <subcellularLocation>
        <location evidence="1">Cell membrane</location>
        <topology evidence="1">Multi-pass membrane protein</topology>
    </subcellularLocation>
</comment>
<dbReference type="EMBL" id="QRXI01000023">
    <property type="protein sequence ID" value="RGT89768.1"/>
    <property type="molecule type" value="Genomic_DNA"/>
</dbReference>
<dbReference type="Pfam" id="PF00005">
    <property type="entry name" value="ABC_tran"/>
    <property type="match status" value="1"/>
</dbReference>
<dbReference type="GO" id="GO:0005524">
    <property type="term" value="F:ATP binding"/>
    <property type="evidence" value="ECO:0007669"/>
    <property type="project" value="InterPro"/>
</dbReference>
<dbReference type="GO" id="GO:0008233">
    <property type="term" value="F:peptidase activity"/>
    <property type="evidence" value="ECO:0007669"/>
    <property type="project" value="InterPro"/>
</dbReference>
<evidence type="ECO:0000256" key="4">
    <source>
        <dbReference type="ARBA" id="ARBA00022989"/>
    </source>
</evidence>
<evidence type="ECO:0000256" key="5">
    <source>
        <dbReference type="ARBA" id="ARBA00023136"/>
    </source>
</evidence>
<dbReference type="Pfam" id="PF00664">
    <property type="entry name" value="ABC_membrane"/>
    <property type="match status" value="1"/>
</dbReference>
<dbReference type="Gene3D" id="1.20.1560.10">
    <property type="entry name" value="ABC transporter type 1, transmembrane domain"/>
    <property type="match status" value="1"/>
</dbReference>
<dbReference type="InterPro" id="IPR003439">
    <property type="entry name" value="ABC_transporter-like_ATP-bd"/>
</dbReference>
<dbReference type="CDD" id="cd21109">
    <property type="entry name" value="SPASM"/>
    <property type="match status" value="1"/>
</dbReference>
<dbReference type="PANTHER" id="PTHR43394">
    <property type="entry name" value="ATP-DEPENDENT PERMEASE MDL1, MITOCHONDRIAL"/>
    <property type="match status" value="1"/>
</dbReference>
<keyword evidence="3" id="KW-0378">Hydrolase</keyword>
<dbReference type="Gene3D" id="3.20.20.70">
    <property type="entry name" value="Aldolase class I"/>
    <property type="match status" value="1"/>
</dbReference>
<feature type="domain" description="ABC transmembrane type-1" evidence="7">
    <location>
        <begin position="178"/>
        <end position="457"/>
    </location>
</feature>
<dbReference type="CDD" id="cd18571">
    <property type="entry name" value="ABC_6TM_peptidase_like"/>
    <property type="match status" value="1"/>
</dbReference>
<dbReference type="InterPro" id="IPR013785">
    <property type="entry name" value="Aldolase_TIM"/>
</dbReference>
<keyword evidence="2 6" id="KW-0812">Transmembrane</keyword>
<dbReference type="PROSITE" id="PS50929">
    <property type="entry name" value="ABC_TM1F"/>
    <property type="match status" value="1"/>
</dbReference>
<dbReference type="GO" id="GO:0016887">
    <property type="term" value="F:ATP hydrolysis activity"/>
    <property type="evidence" value="ECO:0007669"/>
    <property type="project" value="InterPro"/>
</dbReference>
<accession>A0A412QFU6</accession>
<protein>
    <submittedName>
        <fullName evidence="9">SPASM domain-containing protein</fullName>
    </submittedName>
</protein>
<feature type="domain" description="Peptidase C39" evidence="8">
    <location>
        <begin position="9"/>
        <end position="133"/>
    </location>
</feature>
<feature type="transmembrane region" description="Helical" evidence="6">
    <location>
        <begin position="411"/>
        <end position="438"/>
    </location>
</feature>
<evidence type="ECO:0000313" key="10">
    <source>
        <dbReference type="Proteomes" id="UP000283833"/>
    </source>
</evidence>
<dbReference type="InterPro" id="IPR039421">
    <property type="entry name" value="Type_1_exporter"/>
</dbReference>
<dbReference type="SUPFAM" id="SSF102114">
    <property type="entry name" value="Radical SAM enzymes"/>
    <property type="match status" value="1"/>
</dbReference>
<organism evidence="9 10">
    <name type="scientific">Phocaeicola vulgatus</name>
    <name type="common">Bacteroides vulgatus</name>
    <dbReference type="NCBI Taxonomy" id="821"/>
    <lineage>
        <taxon>Bacteria</taxon>
        <taxon>Pseudomonadati</taxon>
        <taxon>Bacteroidota</taxon>
        <taxon>Bacteroidia</taxon>
        <taxon>Bacteroidales</taxon>
        <taxon>Bacteroidaceae</taxon>
        <taxon>Phocaeicola</taxon>
    </lineage>
</organism>
<dbReference type="Pfam" id="PF03412">
    <property type="entry name" value="Peptidase_C39"/>
    <property type="match status" value="1"/>
</dbReference>
<sequence>MSKFPFYKQLDGMDCGPTCLRMIAKYYGKTFSVQQLREQSYIQRTGVNLLGISEAAASIGLRATGIRTSMDKLKQQSKLPCIIHWNQEHFVVLYKIEKKKEKTWFYIADPAYGLLKYEEQELKKCWISTTQGGIEKGIAMLLDVTPQFYEAEPIKYEKLSLWYLFHYVRPYKKAMMQLVIGLLAGSLLQLVFPFLTQTIVDQGIGHRNLNFIQLILAAQLMLVFSRTLIEVIRRCILLHISTRVNVSLISDFLSKLMRLPMRFFDSKLAGDLIRRIEDHNRIESFLTQSVLNILFSTLTVVIFGIVLAIYSWKIFLIFILFSLAYIGWVKLFMRKRADLNRKNFEQMSVNQNNLMQLIYGMQDIKLLGCEQQKRWEWENIQASLFRINMSSLNLGQWQQVGAVLINEVKNVLITVLSATAVLHGSITLGVMLSIQYIIGQMQGPVTQFVSFMQDTQDAQLSLERLGEIYGKPDEETEGMNQETEISGKDPIRLNNVIFTYGSEKSKRIIKGLSLDIPAGKTTAIVGLSGSGKTTLIKLYAKEMLHGLQLLDDSGLNYQISSVLTNYNCQVNVLAELLHELSHLKHIRDWRIIPASNSIYKEYNVFSHLKPTKAQITKVFNQIRPLLTQVSFPVILGKKVTDKNYQDTWGGSRCFKGSECSALTTHMFILPDGKVTVCEQLYWHPQFIIGNVTTQSLKEVWHSPQALHLCSLSRQDINKESPCRECRLFEDCFSYQNRCWSDIIKAYGKDCWDFPDPRCCFAPAMKNKLSYD</sequence>
<dbReference type="GO" id="GO:0006508">
    <property type="term" value="P:proteolysis"/>
    <property type="evidence" value="ECO:0007669"/>
    <property type="project" value="InterPro"/>
</dbReference>
<dbReference type="InterPro" id="IPR036640">
    <property type="entry name" value="ABC1_TM_sf"/>
</dbReference>
<dbReference type="InterPro" id="IPR005074">
    <property type="entry name" value="Peptidase_C39"/>
</dbReference>
<dbReference type="InterPro" id="IPR027417">
    <property type="entry name" value="P-loop_NTPase"/>
</dbReference>
<evidence type="ECO:0000259" key="7">
    <source>
        <dbReference type="PROSITE" id="PS50929"/>
    </source>
</evidence>
<feature type="transmembrane region" description="Helical" evidence="6">
    <location>
        <begin position="290"/>
        <end position="309"/>
    </location>
</feature>
<evidence type="ECO:0000256" key="1">
    <source>
        <dbReference type="ARBA" id="ARBA00004651"/>
    </source>
</evidence>
<comment type="caution">
    <text evidence="9">The sequence shown here is derived from an EMBL/GenBank/DDBJ whole genome shotgun (WGS) entry which is preliminary data.</text>
</comment>
<dbReference type="NCBIfam" id="TIGR04085">
    <property type="entry name" value="rSAM_more_4Fe4S"/>
    <property type="match status" value="1"/>
</dbReference>
<evidence type="ECO:0000256" key="2">
    <source>
        <dbReference type="ARBA" id="ARBA00022692"/>
    </source>
</evidence>
<dbReference type="PANTHER" id="PTHR43394:SF1">
    <property type="entry name" value="ATP-BINDING CASSETTE SUB-FAMILY B MEMBER 10, MITOCHONDRIAL"/>
    <property type="match status" value="1"/>
</dbReference>
<dbReference type="Gene3D" id="3.90.70.10">
    <property type="entry name" value="Cysteine proteinases"/>
    <property type="match status" value="1"/>
</dbReference>
<evidence type="ECO:0000259" key="8">
    <source>
        <dbReference type="PROSITE" id="PS50990"/>
    </source>
</evidence>
<dbReference type="Pfam" id="PF13186">
    <property type="entry name" value="SPASM"/>
    <property type="match status" value="1"/>
</dbReference>
<proteinExistence type="predicted"/>
<feature type="transmembrane region" description="Helical" evidence="6">
    <location>
        <begin position="178"/>
        <end position="199"/>
    </location>
</feature>
<dbReference type="AlphaFoldDB" id="A0A412QFU6"/>
<evidence type="ECO:0000256" key="6">
    <source>
        <dbReference type="SAM" id="Phobius"/>
    </source>
</evidence>
<keyword evidence="5 6" id="KW-0472">Membrane</keyword>
<dbReference type="InterPro" id="IPR011527">
    <property type="entry name" value="ABC1_TM_dom"/>
</dbReference>
<feature type="transmembrane region" description="Helical" evidence="6">
    <location>
        <begin position="211"/>
        <end position="229"/>
    </location>
</feature>
<dbReference type="Proteomes" id="UP000283833">
    <property type="component" value="Unassembled WGS sequence"/>
</dbReference>
<keyword evidence="4 6" id="KW-1133">Transmembrane helix</keyword>
<dbReference type="SUPFAM" id="SSF52540">
    <property type="entry name" value="P-loop containing nucleoside triphosphate hydrolases"/>
    <property type="match status" value="1"/>
</dbReference>
<reference evidence="9 10" key="1">
    <citation type="submission" date="2018-08" db="EMBL/GenBank/DDBJ databases">
        <title>A genome reference for cultivated species of the human gut microbiota.</title>
        <authorList>
            <person name="Zou Y."/>
            <person name="Xue W."/>
            <person name="Luo G."/>
        </authorList>
    </citation>
    <scope>NUCLEOTIDE SEQUENCE [LARGE SCALE GENOMIC DNA]</scope>
    <source>
        <strain evidence="9 10">AF18-14</strain>
    </source>
</reference>
<name>A0A412QFU6_PHOVU</name>
<dbReference type="InterPro" id="IPR023885">
    <property type="entry name" value="4Fe4S-binding_SPASM_dom"/>
</dbReference>
<dbReference type="PROSITE" id="PS50990">
    <property type="entry name" value="PEPTIDASE_C39"/>
    <property type="match status" value="1"/>
</dbReference>
<dbReference type="GO" id="GO:0005886">
    <property type="term" value="C:plasma membrane"/>
    <property type="evidence" value="ECO:0007669"/>
    <property type="project" value="UniProtKB-SubCell"/>
</dbReference>
<feature type="transmembrane region" description="Helical" evidence="6">
    <location>
        <begin position="315"/>
        <end position="333"/>
    </location>
</feature>
<evidence type="ECO:0000313" key="9">
    <source>
        <dbReference type="EMBL" id="RGT89768.1"/>
    </source>
</evidence>
<dbReference type="GO" id="GO:0015421">
    <property type="term" value="F:ABC-type oligopeptide transporter activity"/>
    <property type="evidence" value="ECO:0007669"/>
    <property type="project" value="TreeGrafter"/>
</dbReference>
<evidence type="ECO:0000256" key="3">
    <source>
        <dbReference type="ARBA" id="ARBA00022801"/>
    </source>
</evidence>
<dbReference type="SUPFAM" id="SSF90123">
    <property type="entry name" value="ABC transporter transmembrane region"/>
    <property type="match status" value="1"/>
</dbReference>
<dbReference type="InterPro" id="IPR058240">
    <property type="entry name" value="rSAM_sf"/>
</dbReference>
<dbReference type="CDD" id="cd02418">
    <property type="entry name" value="Peptidase_C39B"/>
    <property type="match status" value="1"/>
</dbReference>